<evidence type="ECO:0000259" key="5">
    <source>
        <dbReference type="PROSITE" id="PS50110"/>
    </source>
</evidence>
<dbReference type="InterPro" id="IPR058245">
    <property type="entry name" value="NreC/VraR/RcsB-like_REC"/>
</dbReference>
<dbReference type="CDD" id="cd06170">
    <property type="entry name" value="LuxR_C_like"/>
    <property type="match status" value="1"/>
</dbReference>
<dbReference type="CDD" id="cd17535">
    <property type="entry name" value="REC_NarL-like"/>
    <property type="match status" value="1"/>
</dbReference>
<dbReference type="PRINTS" id="PR00038">
    <property type="entry name" value="HTHLUXR"/>
</dbReference>
<evidence type="ECO:0000259" key="4">
    <source>
        <dbReference type="PROSITE" id="PS50043"/>
    </source>
</evidence>
<dbReference type="RefSeq" id="WP_201633114.1">
    <property type="nucleotide sequence ID" value="NZ_CP068046.1"/>
</dbReference>
<dbReference type="Pfam" id="PF00196">
    <property type="entry name" value="GerE"/>
    <property type="match status" value="1"/>
</dbReference>
<evidence type="ECO:0000256" key="3">
    <source>
        <dbReference type="PROSITE-ProRule" id="PRU00169"/>
    </source>
</evidence>
<protein>
    <submittedName>
        <fullName evidence="6">Response regulator transcription factor</fullName>
    </submittedName>
</protein>
<dbReference type="Gene3D" id="3.40.50.2300">
    <property type="match status" value="1"/>
</dbReference>
<name>A0ABX7C599_9HYPH</name>
<dbReference type="SMART" id="SM00421">
    <property type="entry name" value="HTH_LUXR"/>
    <property type="match status" value="1"/>
</dbReference>
<dbReference type="SUPFAM" id="SSF52172">
    <property type="entry name" value="CheY-like"/>
    <property type="match status" value="1"/>
</dbReference>
<dbReference type="InterPro" id="IPR001789">
    <property type="entry name" value="Sig_transdc_resp-reg_receiver"/>
</dbReference>
<keyword evidence="7" id="KW-1185">Reference proteome</keyword>
<dbReference type="PROSITE" id="PS50110">
    <property type="entry name" value="RESPONSE_REGULATORY"/>
    <property type="match status" value="1"/>
</dbReference>
<evidence type="ECO:0000313" key="6">
    <source>
        <dbReference type="EMBL" id="QQR39261.1"/>
    </source>
</evidence>
<dbReference type="EMBL" id="CP068046">
    <property type="protein sequence ID" value="QQR39261.1"/>
    <property type="molecule type" value="Genomic_DNA"/>
</dbReference>
<proteinExistence type="predicted"/>
<feature type="modified residue" description="4-aspartylphosphate" evidence="3">
    <location>
        <position position="62"/>
    </location>
</feature>
<sequence>METETKQRPISLAFVDDHPAVLHGMTSIFSDETDFEVIGVGATADEATALAMQYRPDVIFIDLSMPGDVVQAIREITTKAAPTKVVVLTAYSSVQSAIKVLDAGAMGFVLKGNSFDDLFEAVQSVLRGELYVTRKYFGEVMALLRDKSRGPVSEIRLNVREQQIIKHLLEAKTNKEIALALSVGEQTIKNYMSSLMIKLNARNRVEVVIAARKLKDFN</sequence>
<dbReference type="InterPro" id="IPR039420">
    <property type="entry name" value="WalR-like"/>
</dbReference>
<organism evidence="6 7">
    <name type="scientific">Devosia rhizoryzae</name>
    <dbReference type="NCBI Taxonomy" id="2774137"/>
    <lineage>
        <taxon>Bacteria</taxon>
        <taxon>Pseudomonadati</taxon>
        <taxon>Pseudomonadota</taxon>
        <taxon>Alphaproteobacteria</taxon>
        <taxon>Hyphomicrobiales</taxon>
        <taxon>Devosiaceae</taxon>
        <taxon>Devosia</taxon>
    </lineage>
</organism>
<dbReference type="InterPro" id="IPR000792">
    <property type="entry name" value="Tscrpt_reg_LuxR_C"/>
</dbReference>
<dbReference type="Proteomes" id="UP000595857">
    <property type="component" value="Chromosome"/>
</dbReference>
<evidence type="ECO:0000313" key="7">
    <source>
        <dbReference type="Proteomes" id="UP000595857"/>
    </source>
</evidence>
<feature type="domain" description="Response regulatory" evidence="5">
    <location>
        <begin position="11"/>
        <end position="126"/>
    </location>
</feature>
<dbReference type="SUPFAM" id="SSF46894">
    <property type="entry name" value="C-terminal effector domain of the bipartite response regulators"/>
    <property type="match status" value="1"/>
</dbReference>
<dbReference type="PANTHER" id="PTHR43214">
    <property type="entry name" value="TWO-COMPONENT RESPONSE REGULATOR"/>
    <property type="match status" value="1"/>
</dbReference>
<accession>A0ABX7C599</accession>
<dbReference type="InterPro" id="IPR016032">
    <property type="entry name" value="Sig_transdc_resp-reg_C-effctor"/>
</dbReference>
<dbReference type="Pfam" id="PF00072">
    <property type="entry name" value="Response_reg"/>
    <property type="match status" value="1"/>
</dbReference>
<evidence type="ECO:0000256" key="1">
    <source>
        <dbReference type="ARBA" id="ARBA00022553"/>
    </source>
</evidence>
<feature type="domain" description="HTH luxR-type" evidence="4">
    <location>
        <begin position="150"/>
        <end position="215"/>
    </location>
</feature>
<dbReference type="InterPro" id="IPR011006">
    <property type="entry name" value="CheY-like_superfamily"/>
</dbReference>
<gene>
    <name evidence="6" type="ORF">JI748_16295</name>
</gene>
<dbReference type="PROSITE" id="PS50043">
    <property type="entry name" value="HTH_LUXR_2"/>
    <property type="match status" value="1"/>
</dbReference>
<dbReference type="SMART" id="SM00448">
    <property type="entry name" value="REC"/>
    <property type="match status" value="1"/>
</dbReference>
<keyword evidence="1 3" id="KW-0597">Phosphoprotein</keyword>
<keyword evidence="2" id="KW-0238">DNA-binding</keyword>
<reference evidence="6 7" key="1">
    <citation type="submission" date="2021-01" db="EMBL/GenBank/DDBJ databases">
        <title>Genome seq and assembly of Devosia sp. LEGU1.</title>
        <authorList>
            <person name="Chhetri G."/>
        </authorList>
    </citation>
    <scope>NUCLEOTIDE SEQUENCE [LARGE SCALE GENOMIC DNA]</scope>
    <source>
        <strain evidence="6 7">LEGU1</strain>
    </source>
</reference>
<evidence type="ECO:0000256" key="2">
    <source>
        <dbReference type="ARBA" id="ARBA00023125"/>
    </source>
</evidence>